<protein>
    <recommendedName>
        <fullName evidence="3">PEP-CTERM protein-sorting domain-containing protein</fullName>
    </recommendedName>
</protein>
<dbReference type="NCBIfam" id="TIGR03370">
    <property type="entry name" value="VPLPA-CTERM"/>
    <property type="match status" value="1"/>
</dbReference>
<sequence length="232" mass="23947">MMVFRDFSASSIFLAATGLFISTGASAAPFTLDFEGVADTTQILDFYNGGTDAAGNSGINYGVSFGPNALGLIDRDAGGNGNFANEPTPDTSMFFLTGSAILNYAPGFDTGFSFFYTSAFDATVTVWDSLDATGALLGTLDLFTNSVANNCSGDPQGGPGDPLGQFCNWDIASLGFSDIAKSIDFSGTVNQVGFDNITFGSVNPAVVPVPAAVWLFGSGLLGLAGISRRKHV</sequence>
<accession>A0A3B0XWR5</accession>
<dbReference type="AlphaFoldDB" id="A0A3B0XWR5"/>
<feature type="transmembrane region" description="Helical" evidence="1">
    <location>
        <begin position="205"/>
        <end position="226"/>
    </location>
</feature>
<proteinExistence type="predicted"/>
<organism evidence="2">
    <name type="scientific">hydrothermal vent metagenome</name>
    <dbReference type="NCBI Taxonomy" id="652676"/>
    <lineage>
        <taxon>unclassified sequences</taxon>
        <taxon>metagenomes</taxon>
        <taxon>ecological metagenomes</taxon>
    </lineage>
</organism>
<evidence type="ECO:0008006" key="3">
    <source>
        <dbReference type="Google" id="ProtNLM"/>
    </source>
</evidence>
<evidence type="ECO:0000256" key="1">
    <source>
        <dbReference type="SAM" id="Phobius"/>
    </source>
</evidence>
<evidence type="ECO:0000313" key="2">
    <source>
        <dbReference type="EMBL" id="VAW72805.1"/>
    </source>
</evidence>
<keyword evidence="1" id="KW-0472">Membrane</keyword>
<dbReference type="InterPro" id="IPR022472">
    <property type="entry name" value="VPLPA-CTERM"/>
</dbReference>
<gene>
    <name evidence="2" type="ORF">MNBD_GAMMA15-746</name>
</gene>
<name>A0A3B0XWR5_9ZZZZ</name>
<reference evidence="2" key="1">
    <citation type="submission" date="2018-06" db="EMBL/GenBank/DDBJ databases">
        <authorList>
            <person name="Zhirakovskaya E."/>
        </authorList>
    </citation>
    <scope>NUCLEOTIDE SEQUENCE</scope>
</reference>
<keyword evidence="1" id="KW-0812">Transmembrane</keyword>
<dbReference type="EMBL" id="UOFN01000005">
    <property type="protein sequence ID" value="VAW72805.1"/>
    <property type="molecule type" value="Genomic_DNA"/>
</dbReference>
<keyword evidence="1" id="KW-1133">Transmembrane helix</keyword>